<accession>A0A1N6E3D3</accession>
<organism evidence="1 2">
    <name type="scientific">Halodesulfovibrio marinisediminis DSM 17456</name>
    <dbReference type="NCBI Taxonomy" id="1121457"/>
    <lineage>
        <taxon>Bacteria</taxon>
        <taxon>Pseudomonadati</taxon>
        <taxon>Thermodesulfobacteriota</taxon>
        <taxon>Desulfovibrionia</taxon>
        <taxon>Desulfovibrionales</taxon>
        <taxon>Desulfovibrionaceae</taxon>
        <taxon>Halodesulfovibrio</taxon>
    </lineage>
</organism>
<reference evidence="2" key="1">
    <citation type="submission" date="2016-11" db="EMBL/GenBank/DDBJ databases">
        <authorList>
            <person name="Varghese N."/>
            <person name="Submissions S."/>
        </authorList>
    </citation>
    <scope>NUCLEOTIDE SEQUENCE [LARGE SCALE GENOMIC DNA]</scope>
    <source>
        <strain evidence="2">DSM 17456</strain>
    </source>
</reference>
<dbReference type="EMBL" id="FSRG01000003">
    <property type="protein sequence ID" value="SIN77502.1"/>
    <property type="molecule type" value="Genomic_DNA"/>
</dbReference>
<dbReference type="STRING" id="1121457.SAMN02745161_0676"/>
<evidence type="ECO:0000313" key="1">
    <source>
        <dbReference type="EMBL" id="SIN77502.1"/>
    </source>
</evidence>
<proteinExistence type="predicted"/>
<sequence>MSDNSAPEKEKSVFENLCFGISVWKQNIKRMFSDILHSFEIKQLEKRLEQEYAALGKVTSYHLEEHEDKPAVPSFEMTSAAKQISFLKEEIARLKEAHKQDA</sequence>
<gene>
    <name evidence="1" type="ORF">SAMN02745161_0676</name>
</gene>
<keyword evidence="2" id="KW-1185">Reference proteome</keyword>
<name>A0A1N6E3D3_9BACT</name>
<protein>
    <submittedName>
        <fullName evidence="1">Uncharacterized protein</fullName>
    </submittedName>
</protein>
<evidence type="ECO:0000313" key="2">
    <source>
        <dbReference type="Proteomes" id="UP000184694"/>
    </source>
</evidence>
<dbReference type="Proteomes" id="UP000184694">
    <property type="component" value="Unassembled WGS sequence"/>
</dbReference>
<dbReference type="RefSeq" id="WP_074215525.1">
    <property type="nucleotide sequence ID" value="NZ_FSRG01000003.1"/>
</dbReference>
<dbReference type="OrthoDB" id="5457847at2"/>
<dbReference type="AlphaFoldDB" id="A0A1N6E3D3"/>